<dbReference type="InterPro" id="IPR014820">
    <property type="entry name" value="PriCT_1"/>
</dbReference>
<comment type="caution">
    <text evidence="5">The sequence shown here is derived from an EMBL/GenBank/DDBJ whole genome shotgun (WGS) entry which is preliminary data.</text>
</comment>
<dbReference type="InterPro" id="IPR006500">
    <property type="entry name" value="Helicase_put_C_phage/plasmid"/>
</dbReference>
<dbReference type="SMART" id="SM00885">
    <property type="entry name" value="D5_N"/>
    <property type="match status" value="1"/>
</dbReference>
<keyword evidence="2" id="KW-0378">Hydrolase</keyword>
<reference evidence="5" key="1">
    <citation type="submission" date="2021-02" db="EMBL/GenBank/DDBJ databases">
        <title>Infant gut strain persistence is associated with maternal origin, phylogeny, and functional potential including surface adhesion and iron acquisition.</title>
        <authorList>
            <person name="Lou Y.C."/>
        </authorList>
    </citation>
    <scope>NUCLEOTIDE SEQUENCE</scope>
    <source>
        <strain evidence="5">L3_101_000M1_dasL3_101_000M1_concoct_87</strain>
    </source>
</reference>
<keyword evidence="3" id="KW-0067">ATP-binding</keyword>
<evidence type="ECO:0000259" key="4">
    <source>
        <dbReference type="PROSITE" id="PS51206"/>
    </source>
</evidence>
<dbReference type="Pfam" id="PF08706">
    <property type="entry name" value="D5_N"/>
    <property type="match status" value="1"/>
</dbReference>
<accession>A0A943HKH6</accession>
<name>A0A943HKH6_9FIRM</name>
<dbReference type="Proteomes" id="UP000759273">
    <property type="component" value="Unassembled WGS sequence"/>
</dbReference>
<dbReference type="PANTHER" id="PTHR35372">
    <property type="entry name" value="ATP BINDING PROTEIN-RELATED"/>
    <property type="match status" value="1"/>
</dbReference>
<evidence type="ECO:0000256" key="1">
    <source>
        <dbReference type="ARBA" id="ARBA00022741"/>
    </source>
</evidence>
<dbReference type="GO" id="GO:0016787">
    <property type="term" value="F:hydrolase activity"/>
    <property type="evidence" value="ECO:0007669"/>
    <property type="project" value="UniProtKB-KW"/>
</dbReference>
<evidence type="ECO:0000313" key="6">
    <source>
        <dbReference type="Proteomes" id="UP000759273"/>
    </source>
</evidence>
<evidence type="ECO:0000256" key="2">
    <source>
        <dbReference type="ARBA" id="ARBA00022801"/>
    </source>
</evidence>
<feature type="domain" description="SF3 helicase" evidence="4">
    <location>
        <begin position="467"/>
        <end position="625"/>
    </location>
</feature>
<dbReference type="GO" id="GO:0005524">
    <property type="term" value="F:ATP binding"/>
    <property type="evidence" value="ECO:0007669"/>
    <property type="project" value="UniProtKB-KW"/>
</dbReference>
<proteinExistence type="predicted"/>
<dbReference type="InterPro" id="IPR027417">
    <property type="entry name" value="P-loop_NTPase"/>
</dbReference>
<dbReference type="InterPro" id="IPR045455">
    <property type="entry name" value="NrS-1_pol-like_helicase"/>
</dbReference>
<dbReference type="NCBIfam" id="TIGR01613">
    <property type="entry name" value="primase_Cterm"/>
    <property type="match status" value="1"/>
</dbReference>
<dbReference type="Gene3D" id="3.40.50.300">
    <property type="entry name" value="P-loop containing nucleotide triphosphate hydrolases"/>
    <property type="match status" value="1"/>
</dbReference>
<dbReference type="SMART" id="SM00942">
    <property type="entry name" value="PriCT_1"/>
    <property type="match status" value="1"/>
</dbReference>
<evidence type="ECO:0000313" key="5">
    <source>
        <dbReference type="EMBL" id="MBS5332165.1"/>
    </source>
</evidence>
<dbReference type="PANTHER" id="PTHR35372:SF2">
    <property type="entry name" value="SF3 HELICASE DOMAIN-CONTAINING PROTEIN"/>
    <property type="match status" value="1"/>
</dbReference>
<dbReference type="PROSITE" id="PS51206">
    <property type="entry name" value="SF3_HELICASE_1"/>
    <property type="match status" value="1"/>
</dbReference>
<keyword evidence="1" id="KW-0547">Nucleotide-binding</keyword>
<dbReference type="InterPro" id="IPR051620">
    <property type="entry name" value="ORF904-like_C"/>
</dbReference>
<dbReference type="EMBL" id="JAGZGG010000012">
    <property type="protein sequence ID" value="MBS5332165.1"/>
    <property type="molecule type" value="Genomic_DNA"/>
</dbReference>
<dbReference type="GO" id="GO:0004386">
    <property type="term" value="F:helicase activity"/>
    <property type="evidence" value="ECO:0007669"/>
    <property type="project" value="UniProtKB-KW"/>
</dbReference>
<dbReference type="InterPro" id="IPR014015">
    <property type="entry name" value="Helicase_SF3_DNA-vir"/>
</dbReference>
<organism evidence="5 6">
    <name type="scientific">Subdoligranulum variabile</name>
    <dbReference type="NCBI Taxonomy" id="214851"/>
    <lineage>
        <taxon>Bacteria</taxon>
        <taxon>Bacillati</taxon>
        <taxon>Bacillota</taxon>
        <taxon>Clostridia</taxon>
        <taxon>Eubacteriales</taxon>
        <taxon>Oscillospiraceae</taxon>
        <taxon>Subdoligranulum</taxon>
    </lineage>
</organism>
<dbReference type="Pfam" id="PF19263">
    <property type="entry name" value="DUF5906"/>
    <property type="match status" value="1"/>
</dbReference>
<evidence type="ECO:0000256" key="3">
    <source>
        <dbReference type="ARBA" id="ARBA00022840"/>
    </source>
</evidence>
<gene>
    <name evidence="5" type="ORF">KHY36_06505</name>
</gene>
<dbReference type="InterPro" id="IPR014818">
    <property type="entry name" value="Phage/plasmid_primase_P4_C"/>
</dbReference>
<dbReference type="AlphaFoldDB" id="A0A943HKH6"/>
<dbReference type="SUPFAM" id="SSF52540">
    <property type="entry name" value="P-loop containing nucleoside triphosphate hydrolases"/>
    <property type="match status" value="1"/>
</dbReference>
<protein>
    <recommendedName>
        <fullName evidence="4">SF3 helicase domain-containing protein</fullName>
    </recommendedName>
</protein>
<sequence length="750" mass="81537">MSTPPQQIPAFTLSCAKVRGNVKNTRYPDDRQIHALDDLLSAAQWDHTPAGFADGVRGNGRWRCTECVVLDVDNDPGGEIVTPDTIRRDFPDVAHYIVYSRHHNRPKDGKPAAPRFHVYFPVDLTCDAAAVTRLIDDVLARCSYFDPGCSDLARFFFGVEHPEGEAVPGDLTLDSFMERQTAAPAAPAALTAPATSAREIPAGERNSTMTAYAFTQLRRCGPEGIAEAEAAFLRRAEDCNPPLSDGELSTIWHYAVQNAPAKIWNKPGYLTPAEYAAEGFPIEVLSFKLSDLSDVAEGALFAENTAGAVLYNISLGWLVWDGCRYRPDEGKARLLAQTFTGRQLKAATSDYQQAAGAAANDPDNGDLAAKAKRSKALLTFVNRCRSTNGLNHLLTEASPHLACAVDDLDADPFTLNTPGGIVDLRTGELHPSDPAALCTKSTAVAPGTDGADLWRGFLDTICCGDNELADYLQTVAGMAALGKVFTETLLIATGDGGNGKSTFFNTLARVLGDYSTSVRPALLLTGNANNGAELAALRGVRLALAAETEEGQRLDIATVKALCSTDRVAANPKYKPPFSFTPSHTLVLYTNFLPRVGSSDRGTWSHLTVLPFNAHLRDTANEKKDFAEILFNRAGGAVLSWMIEGARRFIANGYKLTPPAVVREALAEYRKSCDWLGAFIEEDCEQGENYATSSKELYQRYTAYCQVNGDYRRDSRDFTHAMQSAGFELKHAKKGNQYMGLRLKSDFSPE</sequence>